<evidence type="ECO:0000256" key="4">
    <source>
        <dbReference type="ARBA" id="ARBA00023125"/>
    </source>
</evidence>
<evidence type="ECO:0000256" key="6">
    <source>
        <dbReference type="SAM" id="MobiDB-lite"/>
    </source>
</evidence>
<feature type="domain" description="C3H1-type" evidence="7">
    <location>
        <begin position="113"/>
        <end position="140"/>
    </location>
</feature>
<dbReference type="SMART" id="SM00356">
    <property type="entry name" value="ZnF_C3H1"/>
    <property type="match status" value="1"/>
</dbReference>
<proteinExistence type="predicted"/>
<dbReference type="OrthoDB" id="1935339at2759"/>
<evidence type="ECO:0000256" key="2">
    <source>
        <dbReference type="ARBA" id="ARBA00022771"/>
    </source>
</evidence>
<gene>
    <name evidence="8" type="ORF">EJB05_36225</name>
</gene>
<feature type="region of interest" description="Disordered" evidence="6">
    <location>
        <begin position="160"/>
        <end position="223"/>
    </location>
</feature>
<dbReference type="AlphaFoldDB" id="A0A5J9U9S7"/>
<dbReference type="InterPro" id="IPR000571">
    <property type="entry name" value="Znf_CCCH"/>
</dbReference>
<feature type="region of interest" description="Disordered" evidence="6">
    <location>
        <begin position="348"/>
        <end position="377"/>
    </location>
</feature>
<evidence type="ECO:0000256" key="1">
    <source>
        <dbReference type="ARBA" id="ARBA00022723"/>
    </source>
</evidence>
<keyword evidence="4" id="KW-0238">DNA-binding</keyword>
<feature type="zinc finger region" description="C3H1-type" evidence="5">
    <location>
        <begin position="113"/>
        <end position="140"/>
    </location>
</feature>
<feature type="region of interest" description="Disordered" evidence="6">
    <location>
        <begin position="408"/>
        <end position="427"/>
    </location>
</feature>
<dbReference type="InterPro" id="IPR052650">
    <property type="entry name" value="Zinc_finger_CCCH"/>
</dbReference>
<protein>
    <recommendedName>
        <fullName evidence="7">C3H1-type domain-containing protein</fullName>
    </recommendedName>
</protein>
<dbReference type="InterPro" id="IPR036855">
    <property type="entry name" value="Znf_CCCH_sf"/>
</dbReference>
<keyword evidence="2 5" id="KW-0863">Zinc-finger</keyword>
<evidence type="ECO:0000259" key="7">
    <source>
        <dbReference type="PROSITE" id="PS50103"/>
    </source>
</evidence>
<evidence type="ECO:0000313" key="9">
    <source>
        <dbReference type="Proteomes" id="UP000324897"/>
    </source>
</evidence>
<name>A0A5J9U9S7_9POAL</name>
<evidence type="ECO:0000313" key="8">
    <source>
        <dbReference type="EMBL" id="TVU20038.1"/>
    </source>
</evidence>
<accession>A0A5J9U9S7</accession>
<dbReference type="GO" id="GO:0003677">
    <property type="term" value="F:DNA binding"/>
    <property type="evidence" value="ECO:0007669"/>
    <property type="project" value="UniProtKB-KW"/>
</dbReference>
<dbReference type="Gene3D" id="4.10.1000.10">
    <property type="entry name" value="Zinc finger, CCCH-type"/>
    <property type="match status" value="1"/>
</dbReference>
<feature type="compositionally biased region" description="Basic and acidic residues" evidence="6">
    <location>
        <begin position="410"/>
        <end position="427"/>
    </location>
</feature>
<dbReference type="PROSITE" id="PS50103">
    <property type="entry name" value="ZF_C3H1"/>
    <property type="match status" value="1"/>
</dbReference>
<dbReference type="SUPFAM" id="SSF90229">
    <property type="entry name" value="CCCH zinc finger"/>
    <property type="match status" value="1"/>
</dbReference>
<dbReference type="PANTHER" id="PTHR36886">
    <property type="entry name" value="PROTEIN FRIGIDA-ESSENTIAL 1"/>
    <property type="match status" value="1"/>
</dbReference>
<dbReference type="PANTHER" id="PTHR36886:SF3">
    <property type="entry name" value="PROTEIN FRIGIDA-ESSENTIAL 1"/>
    <property type="match status" value="1"/>
</dbReference>
<keyword evidence="1 5" id="KW-0479">Metal-binding</keyword>
<organism evidence="8 9">
    <name type="scientific">Eragrostis curvula</name>
    <name type="common">weeping love grass</name>
    <dbReference type="NCBI Taxonomy" id="38414"/>
    <lineage>
        <taxon>Eukaryota</taxon>
        <taxon>Viridiplantae</taxon>
        <taxon>Streptophyta</taxon>
        <taxon>Embryophyta</taxon>
        <taxon>Tracheophyta</taxon>
        <taxon>Spermatophyta</taxon>
        <taxon>Magnoliopsida</taxon>
        <taxon>Liliopsida</taxon>
        <taxon>Poales</taxon>
        <taxon>Poaceae</taxon>
        <taxon>PACMAD clade</taxon>
        <taxon>Chloridoideae</taxon>
        <taxon>Eragrostideae</taxon>
        <taxon>Eragrostidinae</taxon>
        <taxon>Eragrostis</taxon>
    </lineage>
</organism>
<evidence type="ECO:0000256" key="3">
    <source>
        <dbReference type="ARBA" id="ARBA00022833"/>
    </source>
</evidence>
<feature type="compositionally biased region" description="Basic and acidic residues" evidence="6">
    <location>
        <begin position="13"/>
        <end position="39"/>
    </location>
</feature>
<comment type="caution">
    <text evidence="8">The sequence shown here is derived from an EMBL/GenBank/DDBJ whole genome shotgun (WGS) entry which is preliminary data.</text>
</comment>
<dbReference type="Gramene" id="TVU20038">
    <property type="protein sequence ID" value="TVU20038"/>
    <property type="gene ID" value="EJB05_36225"/>
</dbReference>
<reference evidence="8 9" key="1">
    <citation type="journal article" date="2019" name="Sci. Rep.">
        <title>A high-quality genome of Eragrostis curvula grass provides insights into Poaceae evolution and supports new strategies to enhance forage quality.</title>
        <authorList>
            <person name="Carballo J."/>
            <person name="Santos B.A.C.M."/>
            <person name="Zappacosta D."/>
            <person name="Garbus I."/>
            <person name="Selva J.P."/>
            <person name="Gallo C.A."/>
            <person name="Diaz A."/>
            <person name="Albertini E."/>
            <person name="Caccamo M."/>
            <person name="Echenique V."/>
        </authorList>
    </citation>
    <scope>NUCLEOTIDE SEQUENCE [LARGE SCALE GENOMIC DNA]</scope>
    <source>
        <strain evidence="9">cv. Victoria</strain>
        <tissue evidence="8">Leaf</tissue>
    </source>
</reference>
<feature type="region of interest" description="Disordered" evidence="6">
    <location>
        <begin position="1"/>
        <end position="42"/>
    </location>
</feature>
<keyword evidence="3 5" id="KW-0862">Zinc</keyword>
<keyword evidence="9" id="KW-1185">Reference proteome</keyword>
<sequence>MASAGGRVPAMDGIREVEMERPPEEPARVGSKRDRDSRMHASSRHAYSAGFYGVTTSDKKAGIANHVHMNSDGTSAMGGRNLYGSYGERTIPDYSTLRSGISSPCENLGNKIKRLTKVCTLYTQGRCNKGNSCTFLHEREGPGSDHRWNYEEKAGLLTSDAYGNSRGSEEGSQVFKDSDGSKHQYRSFDLSIPSDPLQGHEKLSAYGGTAGNRPNTHNKEHLSSHASYSSYSFPGFKNPGYATSDHSFRSPTLHATSHLGKLSPHLSIPVIENVGLHKYLDAGTGTSRPALLASSSPQPSIVSPGSLSPIKDEVWVTSVPFVPSIDIPDIKTPSKSLYDPFVDYVDSPKDDNKNNLKSSSISSQHTNQHVATPKSLNHDDKLAKNLFAKGSNELACLIAYDRGRSSSLDDNNRVNVHDRKPDAASTKEKTREFRFRLAEHVKELIKPSWEEGFLSKDAHKLVVKKSIEKVLSSIEPHQVPSSEMAVSNYIALNKSKIEKLVKAYVDRNL</sequence>
<dbReference type="GO" id="GO:0008270">
    <property type="term" value="F:zinc ion binding"/>
    <property type="evidence" value="ECO:0007669"/>
    <property type="project" value="UniProtKB-KW"/>
</dbReference>
<dbReference type="EMBL" id="RWGY01000029">
    <property type="protein sequence ID" value="TVU20038.1"/>
    <property type="molecule type" value="Genomic_DNA"/>
</dbReference>
<dbReference type="Proteomes" id="UP000324897">
    <property type="component" value="Chromosome 7"/>
</dbReference>
<evidence type="ECO:0000256" key="5">
    <source>
        <dbReference type="PROSITE-ProRule" id="PRU00723"/>
    </source>
</evidence>